<dbReference type="EMBL" id="CM011696">
    <property type="protein sequence ID" value="TMS02660.1"/>
    <property type="molecule type" value="Genomic_DNA"/>
</dbReference>
<keyword evidence="2" id="KW-1185">Reference proteome</keyword>
<name>A0ACD3Q667_LARCR</name>
<proteinExistence type="predicted"/>
<organism evidence="1 2">
    <name type="scientific">Larimichthys crocea</name>
    <name type="common">Large yellow croaker</name>
    <name type="synonym">Pseudosciaena crocea</name>
    <dbReference type="NCBI Taxonomy" id="215358"/>
    <lineage>
        <taxon>Eukaryota</taxon>
        <taxon>Metazoa</taxon>
        <taxon>Chordata</taxon>
        <taxon>Craniata</taxon>
        <taxon>Vertebrata</taxon>
        <taxon>Euteleostomi</taxon>
        <taxon>Actinopterygii</taxon>
        <taxon>Neopterygii</taxon>
        <taxon>Teleostei</taxon>
        <taxon>Neoteleostei</taxon>
        <taxon>Acanthomorphata</taxon>
        <taxon>Eupercaria</taxon>
        <taxon>Sciaenidae</taxon>
        <taxon>Larimichthys</taxon>
    </lineage>
</organism>
<reference evidence="1" key="1">
    <citation type="submission" date="2018-11" db="EMBL/GenBank/DDBJ databases">
        <title>The sequence and de novo assembly of Larimichthys crocea genome using PacBio and Hi-C technologies.</title>
        <authorList>
            <person name="Xu P."/>
            <person name="Chen B."/>
            <person name="Zhou Z."/>
            <person name="Ke Q."/>
            <person name="Wu Y."/>
            <person name="Bai H."/>
            <person name="Pu F."/>
        </authorList>
    </citation>
    <scope>NUCLEOTIDE SEQUENCE</scope>
    <source>
        <tissue evidence="1">Muscle</tissue>
    </source>
</reference>
<comment type="caution">
    <text evidence="1">The sequence shown here is derived from an EMBL/GenBank/DDBJ whole genome shotgun (WGS) entry which is preliminary data.</text>
</comment>
<gene>
    <name evidence="1" type="ORF">E3U43_020640</name>
</gene>
<protein>
    <submittedName>
        <fullName evidence="1">Uncharacterized protein</fullName>
    </submittedName>
</protein>
<evidence type="ECO:0000313" key="1">
    <source>
        <dbReference type="EMBL" id="TMS02660.1"/>
    </source>
</evidence>
<evidence type="ECO:0000313" key="2">
    <source>
        <dbReference type="Proteomes" id="UP000793456"/>
    </source>
</evidence>
<dbReference type="Proteomes" id="UP000793456">
    <property type="component" value="Chromosome XXIII"/>
</dbReference>
<accession>A0ACD3Q667</accession>
<sequence length="745" mass="84582">MTVTYSSKVANASFFGFHQLLLRWRGSIYKLLYREFILFALLYTVLSVVYRLVLSEDQKRLFEKLSMYCDKYAEQIPVTFVLGFYVTLVVNRWWNQFVNLPWPDRLMFLISSCVQGKDEYGRLLRRTLVRYVNLTSLLIFRSVSTAVCKRFPTMDHVVEAGFMTPEERKVFENVRSPHLKYWIPVVWFTNLASKARQEGRIQDSIVLQNILNVTHGITLNVSYSVSKYERIDIQRCTTEALKCPISLQISPVRDKMALKQEHTFVHPVLESLISLLVRDHINQTCRKCDTQLTPKGWVGLFSPWSLTNLRFGSQTVVHIESMSPVSPGDEHVQDLVVTLAVYTFFFACLIGRQFLDPAQGHPGHDLDLYVPIFTLLQFFFYSGWLKVAEQLINPFGEDDDDFEANWIIDRNLQVSLLAVDEMHMNLPHMTKDMYWNDSEARPPYTLAAADYCIPSFLGSTTDMGLSDILQFDDADVSDSRPRQQDPILAWRQESVLGRVRRLLSVQEPPDLRPPRPIFKRHSSDATGSFFPDFRVHPSPEDTAPPSSMHPIAMDTLSTLREVSSNPPSPESSPTAVFPRFVVSPPLSGDACQDMDASGNGEAAKPQNGVDPSPTEETQGLDTRRTSSCCSPTQLGPKAFRWISNVQNHPPTRLRGRQFSLQFSRQTSKGSVRSLPSPKALGKRRRCLPHFQSRRSPGPSADTLQLPDTEYDQDFQGTAGAEDDSMDGANNNEEAKPPKSQPPKKI</sequence>